<proteinExistence type="predicted"/>
<protein>
    <recommendedName>
        <fullName evidence="4">Protein kinase domain-containing protein</fullName>
    </recommendedName>
</protein>
<organism evidence="2 3">
    <name type="scientific">Candidatus Uhrbacteria bacterium CG10_big_fil_rev_8_21_14_0_10_50_16</name>
    <dbReference type="NCBI Taxonomy" id="1975039"/>
    <lineage>
        <taxon>Bacteria</taxon>
        <taxon>Candidatus Uhriibacteriota</taxon>
    </lineage>
</organism>
<evidence type="ECO:0000313" key="3">
    <source>
        <dbReference type="Proteomes" id="UP000230084"/>
    </source>
</evidence>
<dbReference type="EMBL" id="PCYM01000001">
    <property type="protein sequence ID" value="PIR47840.1"/>
    <property type="molecule type" value="Genomic_DNA"/>
</dbReference>
<feature type="region of interest" description="Disordered" evidence="1">
    <location>
        <begin position="1"/>
        <end position="33"/>
    </location>
</feature>
<dbReference type="Proteomes" id="UP000230084">
    <property type="component" value="Unassembled WGS sequence"/>
</dbReference>
<reference evidence="2 3" key="1">
    <citation type="submission" date="2017-09" db="EMBL/GenBank/DDBJ databases">
        <title>Depth-based differentiation of microbial function through sediment-hosted aquifers and enrichment of novel symbionts in the deep terrestrial subsurface.</title>
        <authorList>
            <person name="Probst A.J."/>
            <person name="Ladd B."/>
            <person name="Jarett J.K."/>
            <person name="Geller-Mcgrath D.E."/>
            <person name="Sieber C.M."/>
            <person name="Emerson J.B."/>
            <person name="Anantharaman K."/>
            <person name="Thomas B.C."/>
            <person name="Malmstrom R."/>
            <person name="Stieglmeier M."/>
            <person name="Klingl A."/>
            <person name="Woyke T."/>
            <person name="Ryan C.M."/>
            <person name="Banfield J.F."/>
        </authorList>
    </citation>
    <scope>NUCLEOTIDE SEQUENCE [LARGE SCALE GENOMIC DNA]</scope>
    <source>
        <strain evidence="2">CG10_big_fil_rev_8_21_14_0_10_50_16</strain>
    </source>
</reference>
<name>A0A2H0RMY9_9BACT</name>
<evidence type="ECO:0000256" key="1">
    <source>
        <dbReference type="SAM" id="MobiDB-lite"/>
    </source>
</evidence>
<accession>A0A2H0RMY9</accession>
<evidence type="ECO:0008006" key="4">
    <source>
        <dbReference type="Google" id="ProtNLM"/>
    </source>
</evidence>
<dbReference type="AlphaFoldDB" id="A0A2H0RMY9"/>
<feature type="compositionally biased region" description="Basic and acidic residues" evidence="1">
    <location>
        <begin position="12"/>
        <end position="28"/>
    </location>
</feature>
<sequence>MNFRQIDSWLSRGEETGKQHREKRRYDAQRAQQSKEALEEMRHWAPIKYEKNRIERIDARSEEFTSKPEQELEKLTSELSKDFFNPIRNKLYNEDEIYESLSEIIIDGHIVLSFLGAGFNRAAFLIKSPDGRILVAKIPITDNGVSDNRTEIQLYGLARANEDTNVLARTEPSTGGRYVLQEACKPVSWSEVDRKRKQLISDAATTLGFGDIQAGVSLEDDNVKVYDFAGWI</sequence>
<comment type="caution">
    <text evidence="2">The sequence shown here is derived from an EMBL/GenBank/DDBJ whole genome shotgun (WGS) entry which is preliminary data.</text>
</comment>
<gene>
    <name evidence="2" type="ORF">COV06_00345</name>
</gene>
<evidence type="ECO:0000313" key="2">
    <source>
        <dbReference type="EMBL" id="PIR47840.1"/>
    </source>
</evidence>